<keyword evidence="7 8" id="KW-0472">Membrane</keyword>
<organism evidence="9 12">
    <name type="scientific">Malaciobacter marinus</name>
    <dbReference type="NCBI Taxonomy" id="505249"/>
    <lineage>
        <taxon>Bacteria</taxon>
        <taxon>Pseudomonadati</taxon>
        <taxon>Campylobacterota</taxon>
        <taxon>Epsilonproteobacteria</taxon>
        <taxon>Campylobacterales</taxon>
        <taxon>Arcobacteraceae</taxon>
        <taxon>Malaciobacter</taxon>
    </lineage>
</organism>
<sequence length="309" mass="35103">MSLFFILLLKITPLYINILLGYLSVKILEVKKESIAKLIIYIITPVVVFSSTISVKIDFSLAIMPIFFYLFCSFTAIIVYNIFKKHWSDATSNILAFNAGTGNAGYFGIPLAVLFFEPHIADIYIFVQLAFIFYGNTTGFYITAKSNFTVRESLIKVFRLPVVYAFILGLLCNLFGVKIPEELFVYTSQFKGVYGILGMMILGMGLVGLKKSEDLDKKFIFLNFFFKYVYWPGMVILFIYIDKTIIHFINDEDIYKVMFLFSIVPIANNGVTLAIINGIKPEKATFTVLLSTIFSIVYIPIMIVLYGGF</sequence>
<reference evidence="11" key="1">
    <citation type="submission" date="2017-09" db="EMBL/GenBank/DDBJ databases">
        <title>Arcobacter canalis sp. nov., a new species isolated from a water canal contaminated with urban sewage.</title>
        <authorList>
            <person name="Perez-Cataluna A."/>
            <person name="Salas-Masso N."/>
            <person name="Figueras M.J."/>
        </authorList>
    </citation>
    <scope>NUCLEOTIDE SEQUENCE [LARGE SCALE GENOMIC DNA]</scope>
    <source>
        <strain evidence="11">CECT 7727</strain>
    </source>
</reference>
<feature type="transmembrane region" description="Helical" evidence="8">
    <location>
        <begin position="192"/>
        <end position="209"/>
    </location>
</feature>
<dbReference type="PANTHER" id="PTHR36838">
    <property type="entry name" value="AUXIN EFFLUX CARRIER FAMILY PROTEIN"/>
    <property type="match status" value="1"/>
</dbReference>
<evidence type="ECO:0000256" key="4">
    <source>
        <dbReference type="ARBA" id="ARBA00022475"/>
    </source>
</evidence>
<feature type="transmembrane region" description="Helical" evidence="8">
    <location>
        <begin position="61"/>
        <end position="83"/>
    </location>
</feature>
<dbReference type="PANTHER" id="PTHR36838:SF3">
    <property type="entry name" value="TRANSPORTER AUXIN EFFLUX CARRIER EC FAMILY"/>
    <property type="match status" value="1"/>
</dbReference>
<evidence type="ECO:0000313" key="10">
    <source>
        <dbReference type="EMBL" id="PHO14330.1"/>
    </source>
</evidence>
<comment type="similarity">
    <text evidence="2">Belongs to the auxin efflux carrier (TC 2.A.69) family.</text>
</comment>
<evidence type="ECO:0000256" key="1">
    <source>
        <dbReference type="ARBA" id="ARBA00004651"/>
    </source>
</evidence>
<dbReference type="EMBL" id="NXAO01000060">
    <property type="protein sequence ID" value="PHO14330.1"/>
    <property type="molecule type" value="Genomic_DNA"/>
</dbReference>
<evidence type="ECO:0000256" key="6">
    <source>
        <dbReference type="ARBA" id="ARBA00022989"/>
    </source>
</evidence>
<dbReference type="AlphaFoldDB" id="A0A347THK7"/>
<feature type="transmembrane region" description="Helical" evidence="8">
    <location>
        <begin position="95"/>
        <end position="117"/>
    </location>
</feature>
<keyword evidence="3" id="KW-0813">Transport</keyword>
<feature type="transmembrane region" description="Helical" evidence="8">
    <location>
        <begin position="221"/>
        <end position="241"/>
    </location>
</feature>
<dbReference type="InterPro" id="IPR004776">
    <property type="entry name" value="Mem_transp_PIN-like"/>
</dbReference>
<feature type="transmembrane region" description="Helical" evidence="8">
    <location>
        <begin position="288"/>
        <end position="308"/>
    </location>
</feature>
<dbReference type="Proteomes" id="UP000264693">
    <property type="component" value="Chromosome"/>
</dbReference>
<evidence type="ECO:0000256" key="8">
    <source>
        <dbReference type="SAM" id="Phobius"/>
    </source>
</evidence>
<accession>A0A347THK7</accession>
<keyword evidence="11" id="KW-1185">Reference proteome</keyword>
<comment type="subcellular location">
    <subcellularLocation>
        <location evidence="1">Cell membrane</location>
        <topology evidence="1">Multi-pass membrane protein</topology>
    </subcellularLocation>
</comment>
<keyword evidence="6 8" id="KW-1133">Transmembrane helix</keyword>
<reference evidence="9 12" key="3">
    <citation type="submission" date="2018-08" db="EMBL/GenBank/DDBJ databases">
        <title>Complete genome of the Arcobacter marinus type strain JCM 15502.</title>
        <authorList>
            <person name="Miller W.G."/>
            <person name="Yee E."/>
            <person name="Huynh S."/>
            <person name="Parker C.T."/>
        </authorList>
    </citation>
    <scope>NUCLEOTIDE SEQUENCE [LARGE SCALE GENOMIC DNA]</scope>
    <source>
        <strain evidence="9 12">JCM 15502</strain>
    </source>
</reference>
<evidence type="ECO:0000313" key="9">
    <source>
        <dbReference type="EMBL" id="AXX86085.1"/>
    </source>
</evidence>
<evidence type="ECO:0000256" key="2">
    <source>
        <dbReference type="ARBA" id="ARBA00010145"/>
    </source>
</evidence>
<dbReference type="Pfam" id="PF03547">
    <property type="entry name" value="Mem_trans"/>
    <property type="match status" value="1"/>
</dbReference>
<feature type="transmembrane region" description="Helical" evidence="8">
    <location>
        <begin position="6"/>
        <end position="23"/>
    </location>
</feature>
<evidence type="ECO:0000256" key="5">
    <source>
        <dbReference type="ARBA" id="ARBA00022692"/>
    </source>
</evidence>
<protein>
    <submittedName>
        <fullName evidence="9">Putative permease</fullName>
    </submittedName>
    <submittedName>
        <fullName evidence="10">Transporter</fullName>
    </submittedName>
</protein>
<dbReference type="InterPro" id="IPR038770">
    <property type="entry name" value="Na+/solute_symporter_sf"/>
</dbReference>
<name>A0A347THK7_9BACT</name>
<dbReference type="Proteomes" id="UP000224740">
    <property type="component" value="Unassembled WGS sequence"/>
</dbReference>
<dbReference type="RefSeq" id="WP_099312252.1">
    <property type="nucleotide sequence ID" value="NZ_NXAO01000060.1"/>
</dbReference>
<feature type="transmembrane region" description="Helical" evidence="8">
    <location>
        <begin position="253"/>
        <end position="276"/>
    </location>
</feature>
<feature type="transmembrane region" description="Helical" evidence="8">
    <location>
        <begin position="162"/>
        <end position="180"/>
    </location>
</feature>
<keyword evidence="5 8" id="KW-0812">Transmembrane</keyword>
<evidence type="ECO:0000256" key="3">
    <source>
        <dbReference type="ARBA" id="ARBA00022448"/>
    </source>
</evidence>
<gene>
    <name evidence="9" type="ORF">AMRN_0315</name>
    <name evidence="10" type="ORF">CPH92_12300</name>
</gene>
<reference evidence="10" key="2">
    <citation type="submission" date="2017-09" db="EMBL/GenBank/DDBJ databases">
        <authorList>
            <person name="Perez-Cataluna A."/>
            <person name="Figueras M.J."/>
            <person name="Salas-Masso N."/>
        </authorList>
    </citation>
    <scope>NUCLEOTIDE SEQUENCE</scope>
    <source>
        <strain evidence="10">CECT 7727</strain>
    </source>
</reference>
<dbReference type="GO" id="GO:0005886">
    <property type="term" value="C:plasma membrane"/>
    <property type="evidence" value="ECO:0007669"/>
    <property type="project" value="UniProtKB-SubCell"/>
</dbReference>
<dbReference type="Gene3D" id="1.20.1530.20">
    <property type="match status" value="1"/>
</dbReference>
<dbReference type="KEGG" id="amar:AMRN_0315"/>
<keyword evidence="4" id="KW-1003">Cell membrane</keyword>
<feature type="transmembrane region" description="Helical" evidence="8">
    <location>
        <begin position="35"/>
        <end position="55"/>
    </location>
</feature>
<dbReference type="EMBL" id="CP032101">
    <property type="protein sequence ID" value="AXX86085.1"/>
    <property type="molecule type" value="Genomic_DNA"/>
</dbReference>
<evidence type="ECO:0000313" key="12">
    <source>
        <dbReference type="Proteomes" id="UP000264693"/>
    </source>
</evidence>
<proteinExistence type="inferred from homology"/>
<evidence type="ECO:0000313" key="11">
    <source>
        <dbReference type="Proteomes" id="UP000224740"/>
    </source>
</evidence>
<dbReference type="GO" id="GO:0055085">
    <property type="term" value="P:transmembrane transport"/>
    <property type="evidence" value="ECO:0007669"/>
    <property type="project" value="InterPro"/>
</dbReference>
<evidence type="ECO:0000256" key="7">
    <source>
        <dbReference type="ARBA" id="ARBA00023136"/>
    </source>
</evidence>
<feature type="transmembrane region" description="Helical" evidence="8">
    <location>
        <begin position="123"/>
        <end position="142"/>
    </location>
</feature>